<dbReference type="InterPro" id="IPR000120">
    <property type="entry name" value="Amidase"/>
</dbReference>
<dbReference type="GO" id="GO:0030956">
    <property type="term" value="C:glutamyl-tRNA(Gln) amidotransferase complex"/>
    <property type="evidence" value="ECO:0007669"/>
    <property type="project" value="InterPro"/>
</dbReference>
<dbReference type="GO" id="GO:0006412">
    <property type="term" value="P:translation"/>
    <property type="evidence" value="ECO:0007669"/>
    <property type="project" value="UniProtKB-UniRule"/>
</dbReference>
<feature type="active site" description="Charge relay system" evidence="8">
    <location>
        <position position="85"/>
    </location>
</feature>
<dbReference type="InterPro" id="IPR020556">
    <property type="entry name" value="Amidase_CS"/>
</dbReference>
<dbReference type="InterPro" id="IPR004412">
    <property type="entry name" value="GatA"/>
</dbReference>
<feature type="region of interest" description="Disordered" evidence="9">
    <location>
        <begin position="138"/>
        <end position="160"/>
    </location>
</feature>
<dbReference type="InterPro" id="IPR023631">
    <property type="entry name" value="Amidase_dom"/>
</dbReference>
<comment type="caution">
    <text evidence="11">The sequence shown here is derived from an EMBL/GenBank/DDBJ whole genome shotgun (WGS) entry which is preliminary data.</text>
</comment>
<dbReference type="GO" id="GO:0050567">
    <property type="term" value="F:glutaminyl-tRNA synthase (glutamine-hydrolyzing) activity"/>
    <property type="evidence" value="ECO:0007669"/>
    <property type="project" value="UniProtKB-UniRule"/>
</dbReference>
<comment type="catalytic activity">
    <reaction evidence="7 8">
        <text>L-glutamyl-tRNA(Gln) + L-glutamine + ATP + H2O = L-glutaminyl-tRNA(Gln) + L-glutamate + ADP + phosphate + H(+)</text>
        <dbReference type="Rhea" id="RHEA:17521"/>
        <dbReference type="Rhea" id="RHEA-COMP:9681"/>
        <dbReference type="Rhea" id="RHEA-COMP:9684"/>
        <dbReference type="ChEBI" id="CHEBI:15377"/>
        <dbReference type="ChEBI" id="CHEBI:15378"/>
        <dbReference type="ChEBI" id="CHEBI:29985"/>
        <dbReference type="ChEBI" id="CHEBI:30616"/>
        <dbReference type="ChEBI" id="CHEBI:43474"/>
        <dbReference type="ChEBI" id="CHEBI:58359"/>
        <dbReference type="ChEBI" id="CHEBI:78520"/>
        <dbReference type="ChEBI" id="CHEBI:78521"/>
        <dbReference type="ChEBI" id="CHEBI:456216"/>
        <dbReference type="EC" id="6.3.5.7"/>
    </reaction>
</comment>
<dbReference type="Gene3D" id="3.90.1300.10">
    <property type="entry name" value="Amidase signature (AS) domain"/>
    <property type="match status" value="1"/>
</dbReference>
<dbReference type="GO" id="GO:0005524">
    <property type="term" value="F:ATP binding"/>
    <property type="evidence" value="ECO:0007669"/>
    <property type="project" value="UniProtKB-KW"/>
</dbReference>
<dbReference type="RefSeq" id="WP_250826513.1">
    <property type="nucleotide sequence ID" value="NZ_JAMOIL010000005.1"/>
</dbReference>
<keyword evidence="3 8" id="KW-0547">Nucleotide-binding</keyword>
<proteinExistence type="inferred from homology"/>
<comment type="subunit">
    <text evidence="8">Heterotrimer of A, B and C subunits.</text>
</comment>
<evidence type="ECO:0000256" key="4">
    <source>
        <dbReference type="ARBA" id="ARBA00022840"/>
    </source>
</evidence>
<dbReference type="PANTHER" id="PTHR11895">
    <property type="entry name" value="TRANSAMIDASE"/>
    <property type="match status" value="1"/>
</dbReference>
<dbReference type="Pfam" id="PF01425">
    <property type="entry name" value="Amidase"/>
    <property type="match status" value="1"/>
</dbReference>
<evidence type="ECO:0000313" key="12">
    <source>
        <dbReference type="Proteomes" id="UP001139485"/>
    </source>
</evidence>
<dbReference type="EMBL" id="JAMOIL010000005">
    <property type="protein sequence ID" value="MCM0619754.1"/>
    <property type="molecule type" value="Genomic_DNA"/>
</dbReference>
<evidence type="ECO:0000313" key="11">
    <source>
        <dbReference type="EMBL" id="MCM0619754.1"/>
    </source>
</evidence>
<dbReference type="HAMAP" id="MF_00120">
    <property type="entry name" value="GatA"/>
    <property type="match status" value="1"/>
</dbReference>
<comment type="similarity">
    <text evidence="1 8">Belongs to the amidase family. GatA subfamily.</text>
</comment>
<feature type="active site" description="Charge relay system" evidence="8">
    <location>
        <position position="160"/>
    </location>
</feature>
<evidence type="ECO:0000256" key="5">
    <source>
        <dbReference type="ARBA" id="ARBA00022917"/>
    </source>
</evidence>
<dbReference type="AlphaFoldDB" id="A0A9X2D7Z7"/>
<gene>
    <name evidence="8 11" type="primary">gatA</name>
    <name evidence="11" type="ORF">M8330_05535</name>
</gene>
<evidence type="ECO:0000256" key="9">
    <source>
        <dbReference type="SAM" id="MobiDB-lite"/>
    </source>
</evidence>
<sequence>MSIDPTRATAAQMADALASGETTSVALTRAALERIAATDGDAEGGIHAFLHVDAEGALAQAEASDARRAAGAPLSPLDGVPVAVKDVLATTGLPTTCGSKMLEGWVPPYDATVVARLKAAGLPILGKTNMDEFAMGSSTEHSAYGPTRNPWDTTRIPGGSGGGSAAAVAAFQAPLALGTDTGGSIRQPGAVTGTVGVKPTYGAVSRYGLVAMANSLDQVGPVTRTVMDSALLQELIGGHDPLDSTSVVEPLPSLVEAAQQGATGDLTGLKVGVITELGGDGYQAGVRARFTEALDKLVAAGAEVVEVSCPSFVHALAAYYLVMPCEASSNLARFDAMRYGIRVMPESNDSPSAEAVMRATRDAGFGDEVKRRIILGTYALSSGYYDAYYGTAQKVRTLIQRDFDAAFESVDVLVSPTAPTTAFKLGEKLDDPLAMYLNDLATIPANLAGVPGMSLPAGLAEEDGLPVGFQILAPQLADDRLYRVGAALEAALEKEWGGPLLDQAPEVATLTSTEGALR</sequence>
<evidence type="ECO:0000256" key="8">
    <source>
        <dbReference type="HAMAP-Rule" id="MF_00120"/>
    </source>
</evidence>
<keyword evidence="12" id="KW-1185">Reference proteome</keyword>
<evidence type="ECO:0000256" key="1">
    <source>
        <dbReference type="ARBA" id="ARBA00008069"/>
    </source>
</evidence>
<keyword evidence="2 8" id="KW-0436">Ligase</keyword>
<evidence type="ECO:0000256" key="6">
    <source>
        <dbReference type="ARBA" id="ARBA00025295"/>
    </source>
</evidence>
<evidence type="ECO:0000256" key="2">
    <source>
        <dbReference type="ARBA" id="ARBA00022598"/>
    </source>
</evidence>
<dbReference type="PANTHER" id="PTHR11895:SF151">
    <property type="entry name" value="GLUTAMYL-TRNA(GLN) AMIDOTRANSFERASE SUBUNIT A"/>
    <property type="match status" value="1"/>
</dbReference>
<reference evidence="11" key="1">
    <citation type="submission" date="2022-05" db="EMBL/GenBank/DDBJ databases">
        <authorList>
            <person name="Tuo L."/>
        </authorList>
    </citation>
    <scope>NUCLEOTIDE SEQUENCE</scope>
    <source>
        <strain evidence="11">BSK12Z-4</strain>
    </source>
</reference>
<feature type="active site" description="Acyl-ester intermediate" evidence="8">
    <location>
        <position position="184"/>
    </location>
</feature>
<dbReference type="PROSITE" id="PS00571">
    <property type="entry name" value="AMIDASES"/>
    <property type="match status" value="1"/>
</dbReference>
<dbReference type="EC" id="6.3.5.7" evidence="8"/>
<evidence type="ECO:0000259" key="10">
    <source>
        <dbReference type="Pfam" id="PF01425"/>
    </source>
</evidence>
<dbReference type="SUPFAM" id="SSF75304">
    <property type="entry name" value="Amidase signature (AS) enzymes"/>
    <property type="match status" value="1"/>
</dbReference>
<dbReference type="Proteomes" id="UP001139485">
    <property type="component" value="Unassembled WGS sequence"/>
</dbReference>
<keyword evidence="4 8" id="KW-0067">ATP-binding</keyword>
<comment type="function">
    <text evidence="6 8">Allows the formation of correctly charged Gln-tRNA(Gln) through the transamidation of misacylated Glu-tRNA(Gln) in organisms which lack glutaminyl-tRNA synthetase. The reaction takes place in the presence of glutamine and ATP through an activated gamma-phospho-Glu-tRNA(Gln).</text>
</comment>
<organism evidence="11 12">
    <name type="scientific">Nocardioides bruguierae</name>
    <dbReference type="NCBI Taxonomy" id="2945102"/>
    <lineage>
        <taxon>Bacteria</taxon>
        <taxon>Bacillati</taxon>
        <taxon>Actinomycetota</taxon>
        <taxon>Actinomycetes</taxon>
        <taxon>Propionibacteriales</taxon>
        <taxon>Nocardioidaceae</taxon>
        <taxon>Nocardioides</taxon>
    </lineage>
</organism>
<feature type="domain" description="Amidase" evidence="10">
    <location>
        <begin position="27"/>
        <end position="481"/>
    </location>
</feature>
<evidence type="ECO:0000256" key="3">
    <source>
        <dbReference type="ARBA" id="ARBA00022741"/>
    </source>
</evidence>
<accession>A0A9X2D7Z7</accession>
<dbReference type="InterPro" id="IPR036928">
    <property type="entry name" value="AS_sf"/>
</dbReference>
<keyword evidence="5 8" id="KW-0648">Protein biosynthesis</keyword>
<evidence type="ECO:0000256" key="7">
    <source>
        <dbReference type="ARBA" id="ARBA00047407"/>
    </source>
</evidence>
<dbReference type="NCBIfam" id="TIGR00132">
    <property type="entry name" value="gatA"/>
    <property type="match status" value="1"/>
</dbReference>
<protein>
    <recommendedName>
        <fullName evidence="8">Glutamyl-tRNA(Gln) amidotransferase subunit A</fullName>
        <shortName evidence="8">Glu-ADT subunit A</shortName>
        <ecNumber evidence="8">6.3.5.7</ecNumber>
    </recommendedName>
</protein>
<name>A0A9X2D7Z7_9ACTN</name>